<gene>
    <name evidence="1" type="ORF">QLQ22_03270</name>
</gene>
<dbReference type="Proteomes" id="UP001226091">
    <property type="component" value="Chromosome"/>
</dbReference>
<keyword evidence="2" id="KW-1185">Reference proteome</keyword>
<proteinExistence type="predicted"/>
<organism evidence="1 2">
    <name type="scientific">Metabacillus hrfriensis</name>
    <dbReference type="NCBI Taxonomy" id="3048891"/>
    <lineage>
        <taxon>Bacteria</taxon>
        <taxon>Bacillati</taxon>
        <taxon>Bacillota</taxon>
        <taxon>Bacilli</taxon>
        <taxon>Bacillales</taxon>
        <taxon>Bacillaceae</taxon>
        <taxon>Metabacillus</taxon>
    </lineage>
</organism>
<name>A0ACD4RD90_9BACI</name>
<evidence type="ECO:0000313" key="1">
    <source>
        <dbReference type="EMBL" id="WHZ58404.1"/>
    </source>
</evidence>
<protein>
    <submittedName>
        <fullName evidence="1">Uncharacterized protein</fullName>
    </submittedName>
</protein>
<dbReference type="EMBL" id="CP126116">
    <property type="protein sequence ID" value="WHZ58404.1"/>
    <property type="molecule type" value="Genomic_DNA"/>
</dbReference>
<evidence type="ECO:0000313" key="2">
    <source>
        <dbReference type="Proteomes" id="UP001226091"/>
    </source>
</evidence>
<sequence>MLFLVAAALLSQHLPEIAILLAEIHNYLADFPFYLADIKFNLAVHILDISN</sequence>
<accession>A0ACD4RD90</accession>
<reference evidence="2" key="1">
    <citation type="journal article" date="2025" name="Aquaculture">
        <title>Assessment of the bioflocculant production and safety properties of Metabacillus hrfriensis sp. nov. based on phenotypic and whole-genome sequencing analysis.</title>
        <authorList>
            <person name="Zhang R."/>
            <person name="Zhao Z."/>
            <person name="Luo L."/>
            <person name="Wang S."/>
            <person name="Guo K."/>
            <person name="Xu W."/>
        </authorList>
    </citation>
    <scope>NUCLEOTIDE SEQUENCE [LARGE SCALE GENOMIC DNA]</scope>
    <source>
        <strain evidence="2">CT-WN-B3</strain>
    </source>
</reference>